<accession>A0ABN8EL61</accession>
<dbReference type="Gene3D" id="1.10.357.10">
    <property type="entry name" value="Tetracycline Repressor, domain 2"/>
    <property type="match status" value="1"/>
</dbReference>
<keyword evidence="2 4" id="KW-0238">DNA-binding</keyword>
<organism evidence="6 7">
    <name type="scientific">Sinobacterium norvegicum</name>
    <dbReference type="NCBI Taxonomy" id="1641715"/>
    <lineage>
        <taxon>Bacteria</taxon>
        <taxon>Pseudomonadati</taxon>
        <taxon>Pseudomonadota</taxon>
        <taxon>Gammaproteobacteria</taxon>
        <taxon>Cellvibrionales</taxon>
        <taxon>Spongiibacteraceae</taxon>
        <taxon>Sinobacterium</taxon>
    </lineage>
</organism>
<keyword evidence="7" id="KW-1185">Reference proteome</keyword>
<evidence type="ECO:0000256" key="3">
    <source>
        <dbReference type="ARBA" id="ARBA00023163"/>
    </source>
</evidence>
<evidence type="ECO:0000256" key="2">
    <source>
        <dbReference type="ARBA" id="ARBA00023125"/>
    </source>
</evidence>
<keyword evidence="1" id="KW-0805">Transcription regulation</keyword>
<dbReference type="EMBL" id="CAKLPX010000004">
    <property type="protein sequence ID" value="CAH0993106.1"/>
    <property type="molecule type" value="Genomic_DNA"/>
</dbReference>
<dbReference type="SUPFAM" id="SSF46689">
    <property type="entry name" value="Homeodomain-like"/>
    <property type="match status" value="1"/>
</dbReference>
<dbReference type="PANTHER" id="PTHR30055">
    <property type="entry name" value="HTH-TYPE TRANSCRIPTIONAL REGULATOR RUTR"/>
    <property type="match status" value="1"/>
</dbReference>
<dbReference type="RefSeq" id="WP_237445787.1">
    <property type="nucleotide sequence ID" value="NZ_CAKLPX010000004.1"/>
</dbReference>
<sequence length="206" mass="23523">MSTLAEVEPTRRERRKLEVQAKITEAAAALFARSGCDDITVEEICEQADVARKTFYNYFQSKQQLIHFLSQSVLTDEPRQTMDEAIATFATTAERLGYFFSHMRTKLVEYRELERTLILHSMFQLSENASSGGSQIMAQNSVILELYQQGLVLGDINTDFAIDFLAEITVGSINSIIINWIHTDDYPLVERLNELERYVKAVVCRP</sequence>
<feature type="DNA-binding region" description="H-T-H motif" evidence="4">
    <location>
        <begin position="40"/>
        <end position="59"/>
    </location>
</feature>
<comment type="caution">
    <text evidence="6">The sequence shown here is derived from an EMBL/GenBank/DDBJ whole genome shotgun (WGS) entry which is preliminary data.</text>
</comment>
<evidence type="ECO:0000313" key="6">
    <source>
        <dbReference type="EMBL" id="CAH0993106.1"/>
    </source>
</evidence>
<reference evidence="6" key="1">
    <citation type="submission" date="2021-12" db="EMBL/GenBank/DDBJ databases">
        <authorList>
            <person name="Rodrigo-Torres L."/>
            <person name="Arahal R. D."/>
            <person name="Lucena T."/>
        </authorList>
    </citation>
    <scope>NUCLEOTIDE SEQUENCE</scope>
    <source>
        <strain evidence="6">CECT 8267</strain>
    </source>
</reference>
<dbReference type="Pfam" id="PF00440">
    <property type="entry name" value="TetR_N"/>
    <property type="match status" value="1"/>
</dbReference>
<evidence type="ECO:0000313" key="7">
    <source>
        <dbReference type="Proteomes" id="UP000838100"/>
    </source>
</evidence>
<feature type="domain" description="HTH tetR-type" evidence="5">
    <location>
        <begin position="17"/>
        <end position="77"/>
    </location>
</feature>
<evidence type="ECO:0000259" key="5">
    <source>
        <dbReference type="PROSITE" id="PS50977"/>
    </source>
</evidence>
<dbReference type="Proteomes" id="UP000838100">
    <property type="component" value="Unassembled WGS sequence"/>
</dbReference>
<evidence type="ECO:0000256" key="1">
    <source>
        <dbReference type="ARBA" id="ARBA00023015"/>
    </source>
</evidence>
<dbReference type="PANTHER" id="PTHR30055:SF234">
    <property type="entry name" value="HTH-TYPE TRANSCRIPTIONAL REGULATOR BETI"/>
    <property type="match status" value="1"/>
</dbReference>
<name>A0ABN8EL61_9GAMM</name>
<protein>
    <recommendedName>
        <fullName evidence="5">HTH tetR-type domain-containing protein</fullName>
    </recommendedName>
</protein>
<dbReference type="PRINTS" id="PR00455">
    <property type="entry name" value="HTHTETR"/>
</dbReference>
<proteinExistence type="predicted"/>
<dbReference type="InterPro" id="IPR001647">
    <property type="entry name" value="HTH_TetR"/>
</dbReference>
<keyword evidence="3" id="KW-0804">Transcription</keyword>
<dbReference type="InterPro" id="IPR009057">
    <property type="entry name" value="Homeodomain-like_sf"/>
</dbReference>
<gene>
    <name evidence="6" type="ORF">SIN8267_03245</name>
</gene>
<dbReference type="InterPro" id="IPR050109">
    <property type="entry name" value="HTH-type_TetR-like_transc_reg"/>
</dbReference>
<dbReference type="PROSITE" id="PS50977">
    <property type="entry name" value="HTH_TETR_2"/>
    <property type="match status" value="1"/>
</dbReference>
<evidence type="ECO:0000256" key="4">
    <source>
        <dbReference type="PROSITE-ProRule" id="PRU00335"/>
    </source>
</evidence>